<organism evidence="3 4">
    <name type="scientific">Mumia zhuanghuii</name>
    <dbReference type="NCBI Taxonomy" id="2585211"/>
    <lineage>
        <taxon>Bacteria</taxon>
        <taxon>Bacillati</taxon>
        <taxon>Actinomycetota</taxon>
        <taxon>Actinomycetes</taxon>
        <taxon>Propionibacteriales</taxon>
        <taxon>Nocardioidaceae</taxon>
        <taxon>Mumia</taxon>
    </lineage>
</organism>
<gene>
    <name evidence="3" type="ORF">FE697_013755</name>
</gene>
<dbReference type="AlphaFoldDB" id="A0A5Q6RW18"/>
<dbReference type="Gene3D" id="3.40.960.10">
    <property type="entry name" value="VSR Endonuclease"/>
    <property type="match status" value="1"/>
</dbReference>
<dbReference type="InterPro" id="IPR025159">
    <property type="entry name" value="AbiEi_N"/>
</dbReference>
<dbReference type="SUPFAM" id="SSF52980">
    <property type="entry name" value="Restriction endonuclease-like"/>
    <property type="match status" value="1"/>
</dbReference>
<dbReference type="OrthoDB" id="5517693at2"/>
<dbReference type="EMBL" id="VDFQ02000004">
    <property type="protein sequence ID" value="KAA1422227.1"/>
    <property type="molecule type" value="Genomic_DNA"/>
</dbReference>
<comment type="caution">
    <text evidence="3">The sequence shown here is derived from an EMBL/GenBank/DDBJ whole genome shotgun (WGS) entry which is preliminary data.</text>
</comment>
<reference evidence="3 4" key="1">
    <citation type="submission" date="2019-09" db="EMBL/GenBank/DDBJ databases">
        <title>Mumia zhuanghuii sp. nov. isolated from the intestinal contents of plateau pika (Ochotona curzoniae) in the Qinghai-Tibet plateau of China.</title>
        <authorList>
            <person name="Tian Z."/>
        </authorList>
    </citation>
    <scope>NUCLEOTIDE SEQUENCE [LARGE SCALE GENOMIC DNA]</scope>
    <source>
        <strain evidence="4">350</strain>
    </source>
</reference>
<dbReference type="RefSeq" id="WP_149770184.1">
    <property type="nucleotide sequence ID" value="NZ_VDFQ02000004.1"/>
</dbReference>
<protein>
    <recommendedName>
        <fullName evidence="2">AbiEi antitoxin N-terminal domain-containing protein</fullName>
    </recommendedName>
</protein>
<name>A0A5Q6RW18_9ACTN</name>
<evidence type="ECO:0000256" key="1">
    <source>
        <dbReference type="SAM" id="MobiDB-lite"/>
    </source>
</evidence>
<dbReference type="InterPro" id="IPR011335">
    <property type="entry name" value="Restrct_endonuc-II-like"/>
</dbReference>
<feature type="domain" description="AbiEi antitoxin N-terminal" evidence="2">
    <location>
        <begin position="3"/>
        <end position="50"/>
    </location>
</feature>
<dbReference type="Proteomes" id="UP000307768">
    <property type="component" value="Unassembled WGS sequence"/>
</dbReference>
<evidence type="ECO:0000313" key="3">
    <source>
        <dbReference type="EMBL" id="KAA1422227.1"/>
    </source>
</evidence>
<accession>A0A5Q6RW18</accession>
<dbReference type="Pfam" id="PF13338">
    <property type="entry name" value="AbiEi_4"/>
    <property type="match status" value="1"/>
</dbReference>
<feature type="region of interest" description="Disordered" evidence="1">
    <location>
        <begin position="1"/>
        <end position="20"/>
    </location>
</feature>
<evidence type="ECO:0000259" key="2">
    <source>
        <dbReference type="Pfam" id="PF13338"/>
    </source>
</evidence>
<evidence type="ECO:0000313" key="4">
    <source>
        <dbReference type="Proteomes" id="UP000307768"/>
    </source>
</evidence>
<proteinExistence type="predicted"/>
<sequence length="340" mass="38106">MERLRRTSHERGGYFTRKDGDDCGYPPSELGRLVDRAILVRLRRGAFAFADDHRSWSVRQAHLVTARAVQAWLGPDYALSHDSAAVAHGLGTYGRSLDVVHVVRVGGTTSRTRNGIKRHRDTIGASDVVVVEGLRVVRAQLAVAQTLTTSDLEAGAVLASSWLSHLISDARRRGRWEWFSQDDAKEDLRNELAALGGRPGTRAAADAITIADGRCESPGEVRVLVLCWRFGIPRPDAQYEIPLEEGRAEVDFLWPTERLVVEFDGHVKYDDTDREAAQRTVWAEKRREKRITDRGYHVIRVTWEDLAPENAKRTAARLRRELARAQRLYGHLGAGSTSTQ</sequence>